<evidence type="ECO:0000313" key="1">
    <source>
        <dbReference type="EMBL" id="MED6256310.1"/>
    </source>
</evidence>
<accession>A0ABU7C1W5</accession>
<dbReference type="InterPro" id="IPR011011">
    <property type="entry name" value="Znf_FYVE_PHD"/>
</dbReference>
<dbReference type="SUPFAM" id="SSF57903">
    <property type="entry name" value="FYVE/PHD zinc finger"/>
    <property type="match status" value="1"/>
</dbReference>
<sequence length="79" mass="8904">MFPAGQKDLDLLRWQIATTVLEASEDLTDMCCVCSAENLDNPEQDENTTWIACDVCGSWFHHVFVAFPNTAETFVRMAC</sequence>
<reference evidence="1 2" key="1">
    <citation type="submission" date="2021-07" db="EMBL/GenBank/DDBJ databases">
        <authorList>
            <person name="Palmer J.M."/>
        </authorList>
    </citation>
    <scope>NUCLEOTIDE SEQUENCE [LARGE SCALE GENOMIC DNA]</scope>
    <source>
        <strain evidence="1 2">AT_MEX2019</strain>
        <tissue evidence="1">Muscle</tissue>
    </source>
</reference>
<gene>
    <name evidence="1" type="ORF">ATANTOWER_023789</name>
</gene>
<proteinExistence type="predicted"/>
<dbReference type="InterPro" id="IPR013083">
    <property type="entry name" value="Znf_RING/FYVE/PHD"/>
</dbReference>
<protein>
    <submittedName>
        <fullName evidence="1">Uncharacterized protein</fullName>
    </submittedName>
</protein>
<dbReference type="Proteomes" id="UP001345963">
    <property type="component" value="Unassembled WGS sequence"/>
</dbReference>
<dbReference type="EMBL" id="JAHUTI010074169">
    <property type="protein sequence ID" value="MED6256310.1"/>
    <property type="molecule type" value="Genomic_DNA"/>
</dbReference>
<organism evidence="1 2">
    <name type="scientific">Ataeniobius toweri</name>
    <dbReference type="NCBI Taxonomy" id="208326"/>
    <lineage>
        <taxon>Eukaryota</taxon>
        <taxon>Metazoa</taxon>
        <taxon>Chordata</taxon>
        <taxon>Craniata</taxon>
        <taxon>Vertebrata</taxon>
        <taxon>Euteleostomi</taxon>
        <taxon>Actinopterygii</taxon>
        <taxon>Neopterygii</taxon>
        <taxon>Teleostei</taxon>
        <taxon>Neoteleostei</taxon>
        <taxon>Acanthomorphata</taxon>
        <taxon>Ovalentaria</taxon>
        <taxon>Atherinomorphae</taxon>
        <taxon>Cyprinodontiformes</taxon>
        <taxon>Goodeidae</taxon>
        <taxon>Ataeniobius</taxon>
    </lineage>
</organism>
<name>A0ABU7C1W5_9TELE</name>
<comment type="caution">
    <text evidence="1">The sequence shown here is derived from an EMBL/GenBank/DDBJ whole genome shotgun (WGS) entry which is preliminary data.</text>
</comment>
<evidence type="ECO:0000313" key="2">
    <source>
        <dbReference type="Proteomes" id="UP001345963"/>
    </source>
</evidence>
<keyword evidence="2" id="KW-1185">Reference proteome</keyword>
<dbReference type="Gene3D" id="3.30.40.10">
    <property type="entry name" value="Zinc/RING finger domain, C3HC4 (zinc finger)"/>
    <property type="match status" value="1"/>
</dbReference>